<organism evidence="7 10">
    <name type="scientific">Enterococcus avium</name>
    <name type="common">Streptococcus avium</name>
    <dbReference type="NCBI Taxonomy" id="33945"/>
    <lineage>
        <taxon>Bacteria</taxon>
        <taxon>Bacillati</taxon>
        <taxon>Bacillota</taxon>
        <taxon>Bacilli</taxon>
        <taxon>Lactobacillales</taxon>
        <taxon>Enterococcaceae</taxon>
        <taxon>Enterococcus</taxon>
    </lineage>
</organism>
<dbReference type="AlphaFoldDB" id="A0A2N8PWC7"/>
<dbReference type="SUPFAM" id="SSF53790">
    <property type="entry name" value="Tetrapyrrole methylase"/>
    <property type="match status" value="1"/>
</dbReference>
<dbReference type="EMBL" id="JARPWY010000003">
    <property type="protein sequence ID" value="MDT2512988.1"/>
    <property type="molecule type" value="Genomic_DNA"/>
</dbReference>
<dbReference type="InterPro" id="IPR012818">
    <property type="entry name" value="CbiE"/>
</dbReference>
<dbReference type="NCBIfam" id="NF004456">
    <property type="entry name" value="PRK05787.1-4"/>
    <property type="match status" value="1"/>
</dbReference>
<evidence type="ECO:0000313" key="7">
    <source>
        <dbReference type="EMBL" id="MDT2512988.1"/>
    </source>
</evidence>
<accession>A0A2N8PWC7</accession>
<dbReference type="PANTHER" id="PTHR43182">
    <property type="entry name" value="COBALT-PRECORRIN-6B C(15)-METHYLTRANSFERASE (DECARBOXYLATING)"/>
    <property type="match status" value="1"/>
</dbReference>
<gene>
    <name evidence="8" type="ORF">AUF17_06250</name>
    <name evidence="7" type="ORF">P7D79_01955</name>
</gene>
<comment type="pathway">
    <text evidence="1">Cofactor biosynthesis; adenosylcobalamin biosynthesis.</text>
</comment>
<protein>
    <submittedName>
        <fullName evidence="7">Cobalt-precorrin-7 (C(5))-methyltransferase</fullName>
        <ecNumber evidence="7">2.1.1.289</ecNumber>
    </submittedName>
</protein>
<dbReference type="Proteomes" id="UP000316316">
    <property type="component" value="Unassembled WGS sequence"/>
</dbReference>
<sequence length="203" mass="22805">MITVIGIGPGGTQDYLFGKAQAAIQAADLIIGSQRQLEIIPKNKKHKTHLLPRKLDDLEDFLNDHQKDELVILASGDPLTYGIGNWLLKRFSGENLLILPGISSLQYLFNRLNIPMEDCFITSSHGKSPNFSLIFKLPKVGIVTDKRTGPYQLAQEALKLGNDSIFYIGENLSYSDEKIRRYKASEVPNEDYQMNAVVIINER</sequence>
<keyword evidence="3 7" id="KW-0489">Methyltransferase</keyword>
<keyword evidence="4 7" id="KW-0808">Transferase</keyword>
<proteinExistence type="predicted"/>
<dbReference type="EMBL" id="PDXQ01000001">
    <property type="protein sequence ID" value="TRZ33702.1"/>
    <property type="molecule type" value="Genomic_DNA"/>
</dbReference>
<dbReference type="GO" id="GO:0032259">
    <property type="term" value="P:methylation"/>
    <property type="evidence" value="ECO:0007669"/>
    <property type="project" value="UniProtKB-KW"/>
</dbReference>
<dbReference type="EC" id="2.1.1.289" evidence="7"/>
<dbReference type="InterPro" id="IPR014777">
    <property type="entry name" value="4pyrrole_Mease_sub1"/>
</dbReference>
<keyword evidence="5" id="KW-0949">S-adenosyl-L-methionine</keyword>
<evidence type="ECO:0000313" key="9">
    <source>
        <dbReference type="Proteomes" id="UP000316316"/>
    </source>
</evidence>
<comment type="caution">
    <text evidence="7">The sequence shown here is derived from an EMBL/GenBank/DDBJ whole genome shotgun (WGS) entry which is preliminary data.</text>
</comment>
<dbReference type="GeneID" id="69568385"/>
<feature type="domain" description="Tetrapyrrole methylase" evidence="6">
    <location>
        <begin position="1"/>
        <end position="187"/>
    </location>
</feature>
<reference evidence="8 9" key="1">
    <citation type="submission" date="2017-10" db="EMBL/GenBank/DDBJ databases">
        <title>FDA dAtabase for Regulatory Grade micrObial Sequences (FDA-ARGOS): Supporting development and validation of Infectious Disease Dx tests.</title>
        <authorList>
            <person name="Campos J."/>
            <person name="Goldberg B."/>
            <person name="Tallon L.J."/>
            <person name="Sadzewicz L."/>
            <person name="Sengamalay N."/>
            <person name="Ott S."/>
            <person name="Godinez A."/>
            <person name="Nagaraj S."/>
            <person name="Vyas G."/>
            <person name="Aluvathingal J."/>
            <person name="Nadendla S."/>
            <person name="Geyer C."/>
            <person name="Nandy P."/>
            <person name="Hobson J."/>
            <person name="Sichtig H."/>
        </authorList>
    </citation>
    <scope>NUCLEOTIDE SEQUENCE [LARGE SCALE GENOMIC DNA]</scope>
    <source>
        <strain evidence="8 9">FDAARGOS_185</strain>
    </source>
</reference>
<dbReference type="Gene3D" id="3.30.950.10">
    <property type="entry name" value="Methyltransferase, Cobalt-precorrin-4 Transmethylase, Domain 2"/>
    <property type="match status" value="1"/>
</dbReference>
<dbReference type="Gene3D" id="3.40.1010.10">
    <property type="entry name" value="Cobalt-precorrin-4 Transmethylase, Domain 1"/>
    <property type="match status" value="1"/>
</dbReference>
<evidence type="ECO:0000313" key="8">
    <source>
        <dbReference type="EMBL" id="TRZ33702.1"/>
    </source>
</evidence>
<evidence type="ECO:0000256" key="2">
    <source>
        <dbReference type="ARBA" id="ARBA00022573"/>
    </source>
</evidence>
<dbReference type="GO" id="GO:0009236">
    <property type="term" value="P:cobalamin biosynthetic process"/>
    <property type="evidence" value="ECO:0007669"/>
    <property type="project" value="UniProtKB-UniPathway"/>
</dbReference>
<dbReference type="Proteomes" id="UP001264335">
    <property type="component" value="Unassembled WGS sequence"/>
</dbReference>
<dbReference type="NCBIfam" id="TIGR02467">
    <property type="entry name" value="CbiE"/>
    <property type="match status" value="1"/>
</dbReference>
<evidence type="ECO:0000256" key="3">
    <source>
        <dbReference type="ARBA" id="ARBA00022603"/>
    </source>
</evidence>
<dbReference type="InterPro" id="IPR035996">
    <property type="entry name" value="4pyrrol_Methylase_sf"/>
</dbReference>
<dbReference type="InterPro" id="IPR050714">
    <property type="entry name" value="Cobalamin_biosynth_MTase"/>
</dbReference>
<dbReference type="CDD" id="cd11644">
    <property type="entry name" value="Precorrin-6Y-MT"/>
    <property type="match status" value="1"/>
</dbReference>
<dbReference type="Pfam" id="PF00590">
    <property type="entry name" value="TP_methylase"/>
    <property type="match status" value="1"/>
</dbReference>
<dbReference type="UniPathway" id="UPA00148"/>
<evidence type="ECO:0000259" key="6">
    <source>
        <dbReference type="Pfam" id="PF00590"/>
    </source>
</evidence>
<name>A0A2N8PWC7_ENTAV</name>
<evidence type="ECO:0000256" key="1">
    <source>
        <dbReference type="ARBA" id="ARBA00004953"/>
    </source>
</evidence>
<evidence type="ECO:0000313" key="10">
    <source>
        <dbReference type="Proteomes" id="UP001264335"/>
    </source>
</evidence>
<keyword evidence="2" id="KW-0169">Cobalamin biosynthesis</keyword>
<dbReference type="GO" id="GO:0008276">
    <property type="term" value="F:protein methyltransferase activity"/>
    <property type="evidence" value="ECO:0007669"/>
    <property type="project" value="InterPro"/>
</dbReference>
<dbReference type="InterPro" id="IPR014776">
    <property type="entry name" value="4pyrrole_Mease_sub2"/>
</dbReference>
<evidence type="ECO:0000256" key="4">
    <source>
        <dbReference type="ARBA" id="ARBA00022679"/>
    </source>
</evidence>
<evidence type="ECO:0000256" key="5">
    <source>
        <dbReference type="ARBA" id="ARBA00022691"/>
    </source>
</evidence>
<dbReference type="PANTHER" id="PTHR43182:SF1">
    <property type="entry name" value="COBALT-PRECORRIN-7 C(5)-METHYLTRANSFERASE"/>
    <property type="match status" value="1"/>
</dbReference>
<reference evidence="7 10" key="2">
    <citation type="submission" date="2023-03" db="EMBL/GenBank/DDBJ databases">
        <authorList>
            <person name="Shen W."/>
            <person name="Cai J."/>
        </authorList>
    </citation>
    <scope>NUCLEOTIDE SEQUENCE [LARGE SCALE GENOMIC DNA]</scope>
    <source>
        <strain evidence="7 10">Y2</strain>
    </source>
</reference>
<dbReference type="RefSeq" id="WP_049219750.1">
    <property type="nucleotide sequence ID" value="NZ_CAAKNX010000174.1"/>
</dbReference>
<dbReference type="InterPro" id="IPR000878">
    <property type="entry name" value="4pyrrol_Mease"/>
</dbReference>